<name>E1R219_SEDSS</name>
<dbReference type="KEGG" id="ssm:Spirs_2801"/>
<accession>E1R219</accession>
<gene>
    <name evidence="2" type="ordered locus">Spirs_2801</name>
</gene>
<reference evidence="2 3" key="1">
    <citation type="journal article" date="2010" name="Stand. Genomic Sci.">
        <title>Complete genome sequence of Spirochaeta smaragdinae type strain (SEBR 4228).</title>
        <authorList>
            <person name="Mavromatis K."/>
            <person name="Yasawong M."/>
            <person name="Chertkov O."/>
            <person name="Lapidus A."/>
            <person name="Lucas S."/>
            <person name="Nolan M."/>
            <person name="Del Rio T.G."/>
            <person name="Tice H."/>
            <person name="Cheng J.F."/>
            <person name="Pitluck S."/>
            <person name="Liolios K."/>
            <person name="Ivanova N."/>
            <person name="Tapia R."/>
            <person name="Han C."/>
            <person name="Bruce D."/>
            <person name="Goodwin L."/>
            <person name="Pati A."/>
            <person name="Chen A."/>
            <person name="Palaniappan K."/>
            <person name="Land M."/>
            <person name="Hauser L."/>
            <person name="Chang Y.J."/>
            <person name="Jeffries C.D."/>
            <person name="Detter J.C."/>
            <person name="Rohde M."/>
            <person name="Brambilla E."/>
            <person name="Spring S."/>
            <person name="Goker M."/>
            <person name="Sikorski J."/>
            <person name="Woyke T."/>
            <person name="Bristow J."/>
            <person name="Eisen J.A."/>
            <person name="Markowitz V."/>
            <person name="Hugenholtz P."/>
            <person name="Klenk H.P."/>
            <person name="Kyrpides N.C."/>
        </authorList>
    </citation>
    <scope>NUCLEOTIDE SEQUENCE [LARGE SCALE GENOMIC DNA]</scope>
    <source>
        <strain evidence="3">DSM 11293 / JCM 15392 / SEBR 4228</strain>
    </source>
</reference>
<feature type="transmembrane region" description="Helical" evidence="1">
    <location>
        <begin position="121"/>
        <end position="146"/>
    </location>
</feature>
<keyword evidence="1" id="KW-0812">Transmembrane</keyword>
<organism evidence="2 3">
    <name type="scientific">Sediminispirochaeta smaragdinae (strain DSM 11293 / JCM 15392 / SEBR 4228)</name>
    <name type="common">Spirochaeta smaragdinae</name>
    <dbReference type="NCBI Taxonomy" id="573413"/>
    <lineage>
        <taxon>Bacteria</taxon>
        <taxon>Pseudomonadati</taxon>
        <taxon>Spirochaetota</taxon>
        <taxon>Spirochaetia</taxon>
        <taxon>Spirochaetales</taxon>
        <taxon>Spirochaetaceae</taxon>
        <taxon>Sediminispirochaeta</taxon>
    </lineage>
</organism>
<feature type="transmembrane region" description="Helical" evidence="1">
    <location>
        <begin position="12"/>
        <end position="32"/>
    </location>
</feature>
<evidence type="ECO:0000313" key="3">
    <source>
        <dbReference type="Proteomes" id="UP000002318"/>
    </source>
</evidence>
<protein>
    <submittedName>
        <fullName evidence="2">Uncharacterized protein</fullName>
    </submittedName>
</protein>
<keyword evidence="3" id="KW-1185">Reference proteome</keyword>
<dbReference type="AlphaFoldDB" id="E1R219"/>
<proteinExistence type="predicted"/>
<dbReference type="HOGENOM" id="CLU_1495302_0_0_12"/>
<evidence type="ECO:0000256" key="1">
    <source>
        <dbReference type="SAM" id="Phobius"/>
    </source>
</evidence>
<keyword evidence="1" id="KW-1133">Transmembrane helix</keyword>
<evidence type="ECO:0000313" key="2">
    <source>
        <dbReference type="EMBL" id="ADK81904.1"/>
    </source>
</evidence>
<keyword evidence="1" id="KW-0472">Membrane</keyword>
<feature type="transmembrane region" description="Helical" evidence="1">
    <location>
        <begin position="73"/>
        <end position="92"/>
    </location>
</feature>
<feature type="transmembrane region" description="Helical" evidence="1">
    <location>
        <begin position="99"/>
        <end position="115"/>
    </location>
</feature>
<dbReference type="EMBL" id="CP002116">
    <property type="protein sequence ID" value="ADK81904.1"/>
    <property type="molecule type" value="Genomic_DNA"/>
</dbReference>
<sequence length="180" mass="20955">MDMQKPLDKKIKYGLWIAFGYVCGVLLILAPIHEFGHWAIGNLIGYRTYFYGWTYVSHDGYPDTPWQGYVEMGAGPTFEIVAYLVISALLAWKRKYGGAFFFLGQQLYFPIRFFHDDEWYFLYAYGKALIPASIVFAVIMCVVIWANMEQDKVRAAKLAREKARKQKTNERPLVKERALR</sequence>
<dbReference type="STRING" id="573413.Spirs_2801"/>
<dbReference type="Proteomes" id="UP000002318">
    <property type="component" value="Chromosome"/>
</dbReference>